<keyword evidence="1" id="KW-0560">Oxidoreductase</keyword>
<sequence>MSVRAIKVLAVSIVYICLNLSLATNSIYHDYCLVGAGPGGLQLGFFLERAGRDYVIFERDSLAGAFYVKYPRHRKLISINKRHTGKTNKEFNMRHDWNSLLSDDESLLMTRYSKQFFPDADILVKYLNDYANKLNLKVQYNTNIKLVSRDGEGREALFHLKDQNETTYMCKNVVMCTGISVENLPWKFRGHEYTEDESKEFTANNESCTDYKVLKLKARIIERFLELFPSFFKGYSEISTNPDDYEGQTVLIMGRGNSAFETADSIMGATNLIHMFARSRVRLSWETHYVGDLRAVNNGILDTYQLKSLDALLEAPIEEIAVIKKNGKLYVDALDGSGENIVTTDQPISESGNAPDNFAVREPYDRIIRCLGFKFDFTVFDNTTKPKPCKGMRSKKYPSIKPDYESTTVPGLYFAGTNTHSIDFRKSAGGFIHGFRYTARALHQILEWRNHKVTWPYITVPLTELVNVIIKRINEASGIYQMFGVLGEVIILRENGNVEYFEEFPIRLVHRFAEYTGRPAGPMIVLNMEYGKGFSGAGKDTFHSERATGEPSDAHNSNFLHPVLYFYKEPPTALPLETKEIVLPRPHRLHHIVEDFLTLWTAPNSHILPLRRFIETVAGGDLRSFFASSCFKIMMTHRTAPISCRNHYTQGAMLPVPKILRDKLVSSGNWNLES</sequence>
<dbReference type="Proteomes" id="UP001249851">
    <property type="component" value="Unassembled WGS sequence"/>
</dbReference>
<name>A0AAD9VER9_ACRCE</name>
<dbReference type="GO" id="GO:0050660">
    <property type="term" value="F:flavin adenine dinucleotide binding"/>
    <property type="evidence" value="ECO:0007669"/>
    <property type="project" value="TreeGrafter"/>
</dbReference>
<gene>
    <name evidence="2" type="ORF">P5673_003119</name>
</gene>
<proteinExistence type="predicted"/>
<dbReference type="InterPro" id="IPR036188">
    <property type="entry name" value="FAD/NAD-bd_sf"/>
</dbReference>
<accession>A0AAD9VER9</accession>
<evidence type="ECO:0000313" key="2">
    <source>
        <dbReference type="EMBL" id="KAK2571729.1"/>
    </source>
</evidence>
<dbReference type="InterPro" id="IPR050982">
    <property type="entry name" value="Auxin_biosynth/cation_transpt"/>
</dbReference>
<dbReference type="GO" id="GO:0036503">
    <property type="term" value="P:ERAD pathway"/>
    <property type="evidence" value="ECO:0007669"/>
    <property type="project" value="TreeGrafter"/>
</dbReference>
<dbReference type="EMBL" id="JARQWQ010000005">
    <property type="protein sequence ID" value="KAK2571729.1"/>
    <property type="molecule type" value="Genomic_DNA"/>
</dbReference>
<dbReference type="PANTHER" id="PTHR43539">
    <property type="entry name" value="FLAVIN-BINDING MONOOXYGENASE-LIKE PROTEIN (AFU_ORTHOLOGUE AFUA_4G09220)"/>
    <property type="match status" value="1"/>
</dbReference>
<protein>
    <submittedName>
        <fullName evidence="2">FAD-dependent oxidoreductase domain-containing protein 2</fullName>
    </submittedName>
</protein>
<reference evidence="2" key="2">
    <citation type="journal article" date="2023" name="Science">
        <title>Genomic signatures of disease resistance in endangered staghorn corals.</title>
        <authorList>
            <person name="Vollmer S.V."/>
            <person name="Selwyn J.D."/>
            <person name="Despard B.A."/>
            <person name="Roesel C.L."/>
        </authorList>
    </citation>
    <scope>NUCLEOTIDE SEQUENCE</scope>
    <source>
        <strain evidence="2">K2</strain>
    </source>
</reference>
<dbReference type="FunFam" id="3.50.50.60:FF:000300">
    <property type="entry name" value="FAD-dependent oxidoreductase domain-containing 2"/>
    <property type="match status" value="1"/>
</dbReference>
<evidence type="ECO:0000256" key="1">
    <source>
        <dbReference type="ARBA" id="ARBA00023002"/>
    </source>
</evidence>
<dbReference type="FunFam" id="3.50.50.60:FF:000521">
    <property type="entry name" value="FAD dependent oxidoreductase domain containing 2"/>
    <property type="match status" value="1"/>
</dbReference>
<dbReference type="GO" id="GO:0004497">
    <property type="term" value="F:monooxygenase activity"/>
    <property type="evidence" value="ECO:0007669"/>
    <property type="project" value="TreeGrafter"/>
</dbReference>
<dbReference type="AlphaFoldDB" id="A0AAD9VER9"/>
<comment type="caution">
    <text evidence="2">The sequence shown here is derived from an EMBL/GenBank/DDBJ whole genome shotgun (WGS) entry which is preliminary data.</text>
</comment>
<keyword evidence="3" id="KW-1185">Reference proteome</keyword>
<evidence type="ECO:0000313" key="3">
    <source>
        <dbReference type="Proteomes" id="UP001249851"/>
    </source>
</evidence>
<dbReference type="GO" id="GO:0005788">
    <property type="term" value="C:endoplasmic reticulum lumen"/>
    <property type="evidence" value="ECO:0007669"/>
    <property type="project" value="TreeGrafter"/>
</dbReference>
<dbReference type="SUPFAM" id="SSF51905">
    <property type="entry name" value="FAD/NAD(P)-binding domain"/>
    <property type="match status" value="2"/>
</dbReference>
<organism evidence="2 3">
    <name type="scientific">Acropora cervicornis</name>
    <name type="common">Staghorn coral</name>
    <dbReference type="NCBI Taxonomy" id="6130"/>
    <lineage>
        <taxon>Eukaryota</taxon>
        <taxon>Metazoa</taxon>
        <taxon>Cnidaria</taxon>
        <taxon>Anthozoa</taxon>
        <taxon>Hexacorallia</taxon>
        <taxon>Scleractinia</taxon>
        <taxon>Astrocoeniina</taxon>
        <taxon>Acroporidae</taxon>
        <taxon>Acropora</taxon>
    </lineage>
</organism>
<dbReference type="Gene3D" id="3.50.50.60">
    <property type="entry name" value="FAD/NAD(P)-binding domain"/>
    <property type="match status" value="2"/>
</dbReference>
<dbReference type="PANTHER" id="PTHR43539:SF23">
    <property type="entry name" value="FAD-DEPENDENT OXIDOREDUCTASE DOMAIN-CONTAINING PROTEIN 2"/>
    <property type="match status" value="1"/>
</dbReference>
<reference evidence="2" key="1">
    <citation type="journal article" date="2023" name="G3 (Bethesda)">
        <title>Whole genome assembly and annotation of the endangered Caribbean coral Acropora cervicornis.</title>
        <authorList>
            <person name="Selwyn J.D."/>
            <person name="Vollmer S.V."/>
        </authorList>
    </citation>
    <scope>NUCLEOTIDE SEQUENCE</scope>
    <source>
        <strain evidence="2">K2</strain>
    </source>
</reference>
<dbReference type="Pfam" id="PF13738">
    <property type="entry name" value="Pyr_redox_3"/>
    <property type="match status" value="1"/>
</dbReference>